<reference evidence="6" key="2">
    <citation type="submission" date="2020-11" db="EMBL/GenBank/DDBJ databases">
        <authorList>
            <consortium name="DOE Joint Genome Institute"/>
            <person name="Kuo A."/>
            <person name="Miyauchi S."/>
            <person name="Kiss E."/>
            <person name="Drula E."/>
            <person name="Kohler A."/>
            <person name="Sanchez-Garcia M."/>
            <person name="Andreopoulos B."/>
            <person name="Barry K.W."/>
            <person name="Bonito G."/>
            <person name="Buee M."/>
            <person name="Carver A."/>
            <person name="Chen C."/>
            <person name="Cichocki N."/>
            <person name="Clum A."/>
            <person name="Culley D."/>
            <person name="Crous P.W."/>
            <person name="Fauchery L."/>
            <person name="Girlanda M."/>
            <person name="Hayes R."/>
            <person name="Keri Z."/>
            <person name="Labutti K."/>
            <person name="Lipzen A."/>
            <person name="Lombard V."/>
            <person name="Magnuson J."/>
            <person name="Maillard F."/>
            <person name="Morin E."/>
            <person name="Murat C."/>
            <person name="Nolan M."/>
            <person name="Ohm R."/>
            <person name="Pangilinan J."/>
            <person name="Pereira M."/>
            <person name="Perotto S."/>
            <person name="Peter M."/>
            <person name="Riley R."/>
            <person name="Sitrit Y."/>
            <person name="Stielow B."/>
            <person name="Szollosi G."/>
            <person name="Zifcakova L."/>
            <person name="Stursova M."/>
            <person name="Spatafora J.W."/>
            <person name="Tedersoo L."/>
            <person name="Vaario L.-M."/>
            <person name="Yamada A."/>
            <person name="Yan M."/>
            <person name="Wang P."/>
            <person name="Xu J."/>
            <person name="Bruns T."/>
            <person name="Baldrian P."/>
            <person name="Vilgalys R."/>
            <person name="Henrissat B."/>
            <person name="Grigoriev I.V."/>
            <person name="Hibbett D."/>
            <person name="Nagy L.G."/>
            <person name="Martin F.M."/>
        </authorList>
    </citation>
    <scope>NUCLEOTIDE SEQUENCE</scope>
    <source>
        <strain evidence="6">UH-Tt-Lm1</strain>
    </source>
</reference>
<dbReference type="InterPro" id="IPR049549">
    <property type="entry name" value="RPN7_PSMD6_C"/>
</dbReference>
<proteinExistence type="predicted"/>
<comment type="function">
    <text evidence="2">Component of the 19S cap proteasome complex which acts as a regulatory subunit of the 26S proteasome, involved in the ATP-dependent degradation of ubiquitinated proteins.</text>
</comment>
<dbReference type="InterPro" id="IPR019585">
    <property type="entry name" value="Rpn7/CSN1"/>
</dbReference>
<organism evidence="6 7">
    <name type="scientific">Thelephora terrestris</name>
    <dbReference type="NCBI Taxonomy" id="56493"/>
    <lineage>
        <taxon>Eukaryota</taxon>
        <taxon>Fungi</taxon>
        <taxon>Dikarya</taxon>
        <taxon>Basidiomycota</taxon>
        <taxon>Agaricomycotina</taxon>
        <taxon>Agaricomycetes</taxon>
        <taxon>Thelephorales</taxon>
        <taxon>Thelephoraceae</taxon>
        <taxon>Thelephora</taxon>
    </lineage>
</organism>
<dbReference type="AlphaFoldDB" id="A0A9P6HL75"/>
<evidence type="ECO:0000313" key="7">
    <source>
        <dbReference type="Proteomes" id="UP000736335"/>
    </source>
</evidence>
<dbReference type="Pfam" id="PF21154">
    <property type="entry name" value="RPN7_PSMD6_C"/>
    <property type="match status" value="1"/>
</dbReference>
<dbReference type="SUPFAM" id="SSF46785">
    <property type="entry name" value="Winged helix' DNA-binding domain"/>
    <property type="match status" value="1"/>
</dbReference>
<accession>A0A9P6HL75</accession>
<dbReference type="EMBL" id="WIUZ02000003">
    <property type="protein sequence ID" value="KAF9789772.1"/>
    <property type="molecule type" value="Genomic_DNA"/>
</dbReference>
<keyword evidence="7" id="KW-1185">Reference proteome</keyword>
<protein>
    <submittedName>
        <fullName evidence="6">PCI-domain-containing protein</fullName>
    </submittedName>
</protein>
<dbReference type="InterPro" id="IPR045135">
    <property type="entry name" value="Rpn7_N"/>
</dbReference>
<keyword evidence="4" id="KW-0175">Coiled coil</keyword>
<dbReference type="Gene3D" id="1.25.40.570">
    <property type="match status" value="1"/>
</dbReference>
<dbReference type="PANTHER" id="PTHR14145:SF1">
    <property type="entry name" value="26S PROTEASOME NON-ATPASE REGULATORY SUBUNIT 6"/>
    <property type="match status" value="1"/>
</dbReference>
<dbReference type="SMART" id="SM00088">
    <property type="entry name" value="PINT"/>
    <property type="match status" value="1"/>
</dbReference>
<evidence type="ECO:0000256" key="4">
    <source>
        <dbReference type="SAM" id="Coils"/>
    </source>
</evidence>
<dbReference type="PANTHER" id="PTHR14145">
    <property type="entry name" value="26S PROTESOME SUBUNIT 6"/>
    <property type="match status" value="1"/>
</dbReference>
<comment type="caution">
    <text evidence="6">The sequence shown here is derived from an EMBL/GenBank/DDBJ whole genome shotgun (WGS) entry which is preliminary data.</text>
</comment>
<feature type="domain" description="PCI" evidence="5">
    <location>
        <begin position="189"/>
        <end position="358"/>
    </location>
</feature>
<dbReference type="Proteomes" id="UP000736335">
    <property type="component" value="Unassembled WGS sequence"/>
</dbReference>
<keyword evidence="1" id="KW-0647">Proteasome</keyword>
<dbReference type="FunFam" id="1.25.40.570:FF:000005">
    <property type="entry name" value="26S proteasome regulatory subunit N7"/>
    <property type="match status" value="1"/>
</dbReference>
<sequence length="385" mass="43605">MADDTVLPIPDLKLPQLYFILTKPSLSHLHDDARRDLLEGIKNDQMAPYYKIVTSHSALKLDQALLDTMEKQNKDELQKIEDRLAEAEKQEGESEISDALRAKATYLTKIGDKDRAVEAQKLALEKTPGLGARIDISLTLVRIGFFFADHEMITSNLTKAEELIEKGGDWDRRNRLKVYRGLHLLSIRQFKRGGELLLDALSTFTATELVSYNDFVALTVISNTLTLSRPDLKKRLIAAPEVVQVLPEIPILADLTKNLYECHYDKLFIALAQLEQTLLLPSRLLSQHTRYYVREMRILAYSQLLESYRSLTLESLSGAFGVSVDFVDNELSRFIVSGRLHCTIDKVNGIVETNRPALKNAQYETVVKQGDLLLTSVQRLSKVLH</sequence>
<dbReference type="InterPro" id="IPR011990">
    <property type="entry name" value="TPR-like_helical_dom_sf"/>
</dbReference>
<evidence type="ECO:0000256" key="1">
    <source>
        <dbReference type="ARBA" id="ARBA00022942"/>
    </source>
</evidence>
<evidence type="ECO:0000256" key="2">
    <source>
        <dbReference type="ARBA" id="ARBA00093435"/>
    </source>
</evidence>
<comment type="subunit">
    <text evidence="3">The 26S proteasome is composed of a core protease, known as the 20S proteasome, capped at one or both ends by the 19S regulatory complex (RC). The RC is composed of at least 18 different subunits in two subcomplexes, the base and the lid, which form the portions proximal and distal to the 20S proteolytic core, respectively. Component of the lid subcomplex of the 19S RC.</text>
</comment>
<dbReference type="GO" id="GO:0008541">
    <property type="term" value="C:proteasome regulatory particle, lid subcomplex"/>
    <property type="evidence" value="ECO:0007669"/>
    <property type="project" value="UniProtKB-ARBA"/>
</dbReference>
<dbReference type="InterPro" id="IPR000717">
    <property type="entry name" value="PCI_dom"/>
</dbReference>
<evidence type="ECO:0000259" key="5">
    <source>
        <dbReference type="PROSITE" id="PS50250"/>
    </source>
</evidence>
<dbReference type="SUPFAM" id="SSF48452">
    <property type="entry name" value="TPR-like"/>
    <property type="match status" value="1"/>
</dbReference>
<dbReference type="Pfam" id="PF01399">
    <property type="entry name" value="PCI"/>
    <property type="match status" value="1"/>
</dbReference>
<reference evidence="6" key="1">
    <citation type="journal article" date="2020" name="Nat. Commun.">
        <title>Large-scale genome sequencing of mycorrhizal fungi provides insights into the early evolution of symbiotic traits.</title>
        <authorList>
            <person name="Miyauchi S."/>
            <person name="Kiss E."/>
            <person name="Kuo A."/>
            <person name="Drula E."/>
            <person name="Kohler A."/>
            <person name="Sanchez-Garcia M."/>
            <person name="Morin E."/>
            <person name="Andreopoulos B."/>
            <person name="Barry K.W."/>
            <person name="Bonito G."/>
            <person name="Buee M."/>
            <person name="Carver A."/>
            <person name="Chen C."/>
            <person name="Cichocki N."/>
            <person name="Clum A."/>
            <person name="Culley D."/>
            <person name="Crous P.W."/>
            <person name="Fauchery L."/>
            <person name="Girlanda M."/>
            <person name="Hayes R.D."/>
            <person name="Keri Z."/>
            <person name="LaButti K."/>
            <person name="Lipzen A."/>
            <person name="Lombard V."/>
            <person name="Magnuson J."/>
            <person name="Maillard F."/>
            <person name="Murat C."/>
            <person name="Nolan M."/>
            <person name="Ohm R.A."/>
            <person name="Pangilinan J."/>
            <person name="Pereira M.F."/>
            <person name="Perotto S."/>
            <person name="Peter M."/>
            <person name="Pfister S."/>
            <person name="Riley R."/>
            <person name="Sitrit Y."/>
            <person name="Stielow J.B."/>
            <person name="Szollosi G."/>
            <person name="Zifcakova L."/>
            <person name="Stursova M."/>
            <person name="Spatafora J.W."/>
            <person name="Tedersoo L."/>
            <person name="Vaario L.M."/>
            <person name="Yamada A."/>
            <person name="Yan M."/>
            <person name="Wang P."/>
            <person name="Xu J."/>
            <person name="Bruns T."/>
            <person name="Baldrian P."/>
            <person name="Vilgalys R."/>
            <person name="Dunand C."/>
            <person name="Henrissat B."/>
            <person name="Grigoriev I.V."/>
            <person name="Hibbett D."/>
            <person name="Nagy L.G."/>
            <person name="Martin F.M."/>
        </authorList>
    </citation>
    <scope>NUCLEOTIDE SEQUENCE</scope>
    <source>
        <strain evidence="6">UH-Tt-Lm1</strain>
    </source>
</reference>
<dbReference type="OrthoDB" id="1452at2759"/>
<dbReference type="PROSITE" id="PS50250">
    <property type="entry name" value="PCI"/>
    <property type="match status" value="1"/>
</dbReference>
<name>A0A9P6HL75_9AGAM</name>
<dbReference type="GO" id="GO:0043161">
    <property type="term" value="P:proteasome-mediated ubiquitin-dependent protein catabolic process"/>
    <property type="evidence" value="ECO:0007669"/>
    <property type="project" value="TreeGrafter"/>
</dbReference>
<dbReference type="InterPro" id="IPR036390">
    <property type="entry name" value="WH_DNA-bd_sf"/>
</dbReference>
<evidence type="ECO:0000256" key="3">
    <source>
        <dbReference type="ARBA" id="ARBA00093502"/>
    </source>
</evidence>
<feature type="coiled-coil region" evidence="4">
    <location>
        <begin position="66"/>
        <end position="97"/>
    </location>
</feature>
<gene>
    <name evidence="6" type="ORF">BJ322DRAFT_555860</name>
</gene>
<dbReference type="Pfam" id="PF10602">
    <property type="entry name" value="RPN7"/>
    <property type="match status" value="1"/>
</dbReference>
<evidence type="ECO:0000313" key="6">
    <source>
        <dbReference type="EMBL" id="KAF9789772.1"/>
    </source>
</evidence>